<evidence type="ECO:0000256" key="1">
    <source>
        <dbReference type="ARBA" id="ARBA00004141"/>
    </source>
</evidence>
<feature type="transmembrane region" description="Helical" evidence="5">
    <location>
        <begin position="273"/>
        <end position="303"/>
    </location>
</feature>
<keyword evidence="4 5" id="KW-0472">Membrane</keyword>
<feature type="transmembrane region" description="Helical" evidence="5">
    <location>
        <begin position="108"/>
        <end position="127"/>
    </location>
</feature>
<feature type="transmembrane region" description="Helical" evidence="5">
    <location>
        <begin position="21"/>
        <end position="38"/>
    </location>
</feature>
<feature type="transmembrane region" description="Helical" evidence="5">
    <location>
        <begin position="147"/>
        <end position="171"/>
    </location>
</feature>
<dbReference type="InterPro" id="IPR050475">
    <property type="entry name" value="Prenyltransferase_related"/>
</dbReference>
<protein>
    <submittedName>
        <fullName evidence="6">Putative 4-hydroxybenzoate octaprenyltransferase</fullName>
    </submittedName>
</protein>
<evidence type="ECO:0000313" key="6">
    <source>
        <dbReference type="EMBL" id="BAF98630.1"/>
    </source>
</evidence>
<keyword evidence="2 5" id="KW-0812">Transmembrane</keyword>
<dbReference type="PANTHER" id="PTHR42723">
    <property type="entry name" value="CHLOROPHYLL SYNTHASE"/>
    <property type="match status" value="1"/>
</dbReference>
<dbReference type="AlphaFoldDB" id="A9ZNV3"/>
<name>A9ZNV3_9ACTN</name>
<keyword evidence="3 5" id="KW-1133">Transmembrane helix</keyword>
<dbReference type="Pfam" id="PF01040">
    <property type="entry name" value="UbiA"/>
    <property type="match status" value="1"/>
</dbReference>
<evidence type="ECO:0000256" key="3">
    <source>
        <dbReference type="ARBA" id="ARBA00022989"/>
    </source>
</evidence>
<reference evidence="6" key="1">
    <citation type="journal article" date="2007" name="Biosci. Biotechnol. Biochem.">
        <title>Cloning of the gene cluster responsible for biosynthesis of KS-505a (longestin), a unique tetraterpenoid.</title>
        <authorList>
            <person name="Hayashi Y."/>
            <person name="Onaka H."/>
            <person name="Itoh N."/>
            <person name="Seto H."/>
            <person name="Dairi T."/>
        </authorList>
    </citation>
    <scope>NUCLEOTIDE SEQUENCE</scope>
</reference>
<proteinExistence type="predicted"/>
<evidence type="ECO:0000256" key="5">
    <source>
        <dbReference type="SAM" id="Phobius"/>
    </source>
</evidence>
<feature type="transmembrane region" description="Helical" evidence="5">
    <location>
        <begin position="234"/>
        <end position="253"/>
    </location>
</feature>
<dbReference type="EMBL" id="AB307968">
    <property type="protein sequence ID" value="BAF98630.1"/>
    <property type="molecule type" value="Genomic_DNA"/>
</dbReference>
<keyword evidence="6" id="KW-0808">Transferase</keyword>
<comment type="subcellular location">
    <subcellularLocation>
        <location evidence="1">Membrane</location>
        <topology evidence="1">Multi-pass membrane protein</topology>
    </subcellularLocation>
</comment>
<accession>A9ZNV3</accession>
<organism evidence="6">
    <name type="scientific">Streptomyces argenteolus</name>
    <dbReference type="NCBI Taxonomy" id="67274"/>
    <lineage>
        <taxon>Bacteria</taxon>
        <taxon>Bacillati</taxon>
        <taxon>Actinomycetota</taxon>
        <taxon>Actinomycetes</taxon>
        <taxon>Kitasatosporales</taxon>
        <taxon>Streptomycetaceae</taxon>
        <taxon>Streptomyces</taxon>
    </lineage>
</organism>
<evidence type="ECO:0000256" key="2">
    <source>
        <dbReference type="ARBA" id="ARBA00022692"/>
    </source>
</evidence>
<feature type="transmembrane region" description="Helical" evidence="5">
    <location>
        <begin position="44"/>
        <end position="63"/>
    </location>
</feature>
<feature type="transmembrane region" description="Helical" evidence="5">
    <location>
        <begin position="207"/>
        <end position="227"/>
    </location>
</feature>
<dbReference type="InterPro" id="IPR044878">
    <property type="entry name" value="UbiA_sf"/>
</dbReference>
<dbReference type="CDD" id="cd13956">
    <property type="entry name" value="PT_UbiA"/>
    <property type="match status" value="1"/>
</dbReference>
<dbReference type="Gene3D" id="1.10.357.140">
    <property type="entry name" value="UbiA prenyltransferase"/>
    <property type="match status" value="1"/>
</dbReference>
<dbReference type="GO" id="GO:0016765">
    <property type="term" value="F:transferase activity, transferring alkyl or aryl (other than methyl) groups"/>
    <property type="evidence" value="ECO:0007669"/>
    <property type="project" value="InterPro"/>
</dbReference>
<evidence type="ECO:0000256" key="4">
    <source>
        <dbReference type="ARBA" id="ARBA00023136"/>
    </source>
</evidence>
<dbReference type="InterPro" id="IPR000537">
    <property type="entry name" value="UbiA_prenyltransferase"/>
</dbReference>
<dbReference type="GO" id="GO:0016020">
    <property type="term" value="C:membrane"/>
    <property type="evidence" value="ECO:0007669"/>
    <property type="project" value="UniProtKB-SubCell"/>
</dbReference>
<sequence length="326" mass="34776">MFRFRDRVLAHLETWRPFISLNAGLTAIAGAALQLGSLPSPGQATVIFAVPVIGYLGALYGTDFKDRAADRETRPQRPIPSGRIGEDEAIIWMSLCMGIGFLGASWLGFPAVVMTCVALGVGVLRAVAKSSGLLAPFFRSFGTAANLLFGAVAIDATISPAVWLIALVFFADTFPKSVVGSLWDLEADRATGVRTPWVVYGVPRVRVMVFAALLALLALVVSVPFLIDIRSGPYYGFLVVFTGMVGMAAWRLTQVIRRPEAALSALNWLLRDRSILAGAVLAGVAGPVTAVLIVLPVVLLAEWSRVALMAGRMYRLEMPAMAVSGG</sequence>
<dbReference type="PANTHER" id="PTHR42723:SF1">
    <property type="entry name" value="CHLOROPHYLL SYNTHASE, CHLOROPLASTIC"/>
    <property type="match status" value="1"/>
</dbReference>